<keyword evidence="3" id="KW-0171">Cobalt transport</keyword>
<evidence type="ECO:0000256" key="1">
    <source>
        <dbReference type="ARBA" id="ARBA00004613"/>
    </source>
</evidence>
<dbReference type="Pfam" id="PF01122">
    <property type="entry name" value="Cobalamin_bind"/>
    <property type="match status" value="1"/>
</dbReference>
<evidence type="ECO:0000313" key="7">
    <source>
        <dbReference type="EMBL" id="KAJ7415847.1"/>
    </source>
</evidence>
<organism evidence="7 8">
    <name type="scientific">Willisornis vidua</name>
    <name type="common">Xingu scale-backed antbird</name>
    <dbReference type="NCBI Taxonomy" id="1566151"/>
    <lineage>
        <taxon>Eukaryota</taxon>
        <taxon>Metazoa</taxon>
        <taxon>Chordata</taxon>
        <taxon>Craniata</taxon>
        <taxon>Vertebrata</taxon>
        <taxon>Euteleostomi</taxon>
        <taxon>Archelosauria</taxon>
        <taxon>Archosauria</taxon>
        <taxon>Dinosauria</taxon>
        <taxon>Saurischia</taxon>
        <taxon>Theropoda</taxon>
        <taxon>Coelurosauria</taxon>
        <taxon>Aves</taxon>
        <taxon>Neognathae</taxon>
        <taxon>Neoaves</taxon>
        <taxon>Telluraves</taxon>
        <taxon>Australaves</taxon>
        <taxon>Passeriformes</taxon>
        <taxon>Thamnophilidae</taxon>
        <taxon>Willisornis</taxon>
    </lineage>
</organism>
<keyword evidence="6" id="KW-0170">Cobalt</keyword>
<keyword evidence="4" id="KW-0964">Secreted</keyword>
<evidence type="ECO:0000313" key="8">
    <source>
        <dbReference type="Proteomes" id="UP001145742"/>
    </source>
</evidence>
<evidence type="ECO:0000256" key="6">
    <source>
        <dbReference type="ARBA" id="ARBA00023285"/>
    </source>
</evidence>
<keyword evidence="3" id="KW-0406">Ion transport</keyword>
<dbReference type="InterPro" id="IPR051588">
    <property type="entry name" value="Cobalamin_Transport"/>
</dbReference>
<proteinExistence type="inferred from homology"/>
<accession>A0ABQ9D7G6</accession>
<keyword evidence="5" id="KW-0732">Signal</keyword>
<keyword evidence="3" id="KW-0813">Transport</keyword>
<dbReference type="InterPro" id="IPR002157">
    <property type="entry name" value="Cbl-bd_prot"/>
</dbReference>
<comment type="subcellular location">
    <subcellularLocation>
        <location evidence="1">Secreted</location>
    </subcellularLocation>
</comment>
<evidence type="ECO:0000256" key="2">
    <source>
        <dbReference type="ARBA" id="ARBA00006449"/>
    </source>
</evidence>
<dbReference type="PANTHER" id="PTHR10559">
    <property type="entry name" value="TRANSCOBALAMIN-1/GASTRIC INTRINSIC FACTOR"/>
    <property type="match status" value="1"/>
</dbReference>
<dbReference type="Proteomes" id="UP001145742">
    <property type="component" value="Unassembled WGS sequence"/>
</dbReference>
<gene>
    <name evidence="7" type="ORF">WISP_75796</name>
</gene>
<comment type="similarity">
    <text evidence="2">Belongs to the eukaryotic cobalamin transport proteins family.</text>
</comment>
<dbReference type="Gene3D" id="1.50.10.20">
    <property type="match status" value="1"/>
</dbReference>
<dbReference type="Gene3D" id="2.170.130.30">
    <property type="match status" value="1"/>
</dbReference>
<name>A0ABQ9D7G6_9PASS</name>
<comment type="caution">
    <text evidence="7">The sequence shown here is derived from an EMBL/GenBank/DDBJ whole genome shotgun (WGS) entry which is preliminary data.</text>
</comment>
<evidence type="ECO:0000256" key="5">
    <source>
        <dbReference type="ARBA" id="ARBA00022729"/>
    </source>
</evidence>
<sequence>MEDSVQQYKLSYPSVLLAMNLVGEDTNSCLYKQLLQEIKKEAVRRAQKDMTSGQVALHVLALLSSCQDPRHIHALGQTIDLIPILKKKMSEEISHNVISLYQKSLDILTLCVVQEHDDQDTAMAMAKELLSPDRHLDVDSRAMAVLALVCTYSPDTDTEHLMRWALGNVTNGFLDEQESKGMIGNIYSMGLAMQALETSSPFYAPRQWDRAQALEVVQNHSKKYQLPMAIAQVLPGLVGKSYLNAGVLQVPPLPLSSSTAPLTVQYSITNTLRNYFHYSTSVCVPPGSRLLRVLQVARHEKPQIFSSFKTKQFPLGPMVVSIHGLAANKTERTYWQFLSCWSPLQEGGQLGWVGVAAVVGRPGDVGGARPPVLLRLIQLLRELSLLWKRRFRREPTLTENLHP</sequence>
<keyword evidence="8" id="KW-1185">Reference proteome</keyword>
<protein>
    <submittedName>
        <fullName evidence="7">Gastric intrinsic factor-like protein</fullName>
    </submittedName>
</protein>
<dbReference type="EMBL" id="WHWB01033903">
    <property type="protein sequence ID" value="KAJ7415847.1"/>
    <property type="molecule type" value="Genomic_DNA"/>
</dbReference>
<evidence type="ECO:0000256" key="3">
    <source>
        <dbReference type="ARBA" id="ARBA00022426"/>
    </source>
</evidence>
<reference evidence="7" key="1">
    <citation type="submission" date="2019-10" db="EMBL/GenBank/DDBJ databases">
        <authorList>
            <person name="Soares A.E.R."/>
            <person name="Aleixo A."/>
            <person name="Schneider P."/>
            <person name="Miyaki C.Y."/>
            <person name="Schneider M.P."/>
            <person name="Mello C."/>
            <person name="Vasconcelos A.T.R."/>
        </authorList>
    </citation>
    <scope>NUCLEOTIDE SEQUENCE</scope>
    <source>
        <tissue evidence="7">Muscle</tissue>
    </source>
</reference>
<evidence type="ECO:0000256" key="4">
    <source>
        <dbReference type="ARBA" id="ARBA00022525"/>
    </source>
</evidence>
<dbReference type="PANTHER" id="PTHR10559:SF15">
    <property type="entry name" value="COBALAMIN BINDING INTRINSIC FACTOR"/>
    <property type="match status" value="1"/>
</dbReference>